<evidence type="ECO:0000313" key="9">
    <source>
        <dbReference type="Proteomes" id="UP000611762"/>
    </source>
</evidence>
<feature type="compositionally biased region" description="Polar residues" evidence="5">
    <location>
        <begin position="383"/>
        <end position="399"/>
    </location>
</feature>
<dbReference type="CDD" id="cd16926">
    <property type="entry name" value="HATPase_MutL-MLH-PMS-like"/>
    <property type="match status" value="1"/>
</dbReference>
<dbReference type="PANTHER" id="PTHR10073:SF12">
    <property type="entry name" value="DNA MISMATCH REPAIR PROTEIN MLH1"/>
    <property type="match status" value="1"/>
</dbReference>
<dbReference type="InterPro" id="IPR014721">
    <property type="entry name" value="Ribsml_uS5_D2-typ_fold_subgr"/>
</dbReference>
<evidence type="ECO:0000256" key="5">
    <source>
        <dbReference type="SAM" id="MobiDB-lite"/>
    </source>
</evidence>
<dbReference type="PROSITE" id="PS00058">
    <property type="entry name" value="DNA_MISMATCH_REPAIR_1"/>
    <property type="match status" value="1"/>
</dbReference>
<dbReference type="SUPFAM" id="SSF118116">
    <property type="entry name" value="DNA mismatch repair protein MutL"/>
    <property type="match status" value="1"/>
</dbReference>
<dbReference type="AlphaFoldDB" id="A0A926HXZ4"/>
<dbReference type="RefSeq" id="WP_249311073.1">
    <property type="nucleotide sequence ID" value="NZ_JACRSU010000001.1"/>
</dbReference>
<keyword evidence="8" id="KW-0540">Nuclease</keyword>
<dbReference type="Gene3D" id="3.30.230.10">
    <property type="match status" value="1"/>
</dbReference>
<dbReference type="SUPFAM" id="SSF54211">
    <property type="entry name" value="Ribosomal protein S5 domain 2-like"/>
    <property type="match status" value="1"/>
</dbReference>
<dbReference type="InterPro" id="IPR002099">
    <property type="entry name" value="MutL/Mlh/PMS"/>
</dbReference>
<dbReference type="GO" id="GO:0005524">
    <property type="term" value="F:ATP binding"/>
    <property type="evidence" value="ECO:0007669"/>
    <property type="project" value="InterPro"/>
</dbReference>
<dbReference type="GO" id="GO:0006298">
    <property type="term" value="P:mismatch repair"/>
    <property type="evidence" value="ECO:0007669"/>
    <property type="project" value="UniProtKB-UniRule"/>
</dbReference>
<organism evidence="8 9">
    <name type="scientific">Congzhengia minquanensis</name>
    <dbReference type="NCBI Taxonomy" id="2763657"/>
    <lineage>
        <taxon>Bacteria</taxon>
        <taxon>Bacillati</taxon>
        <taxon>Bacillota</taxon>
        <taxon>Clostridia</taxon>
        <taxon>Eubacteriales</taxon>
        <taxon>Oscillospiraceae</taxon>
        <taxon>Congzhengia</taxon>
    </lineage>
</organism>
<dbReference type="GO" id="GO:0016887">
    <property type="term" value="F:ATP hydrolysis activity"/>
    <property type="evidence" value="ECO:0007669"/>
    <property type="project" value="InterPro"/>
</dbReference>
<dbReference type="Pfam" id="PF01119">
    <property type="entry name" value="DNA_mis_repair"/>
    <property type="match status" value="1"/>
</dbReference>
<evidence type="ECO:0000256" key="3">
    <source>
        <dbReference type="ARBA" id="ARBA00023204"/>
    </source>
</evidence>
<evidence type="ECO:0000313" key="8">
    <source>
        <dbReference type="EMBL" id="MBC8539883.1"/>
    </source>
</evidence>
<dbReference type="GO" id="GO:0030983">
    <property type="term" value="F:mismatched DNA binding"/>
    <property type="evidence" value="ECO:0007669"/>
    <property type="project" value="InterPro"/>
</dbReference>
<dbReference type="Pfam" id="PF13589">
    <property type="entry name" value="HATPase_c_3"/>
    <property type="match status" value="1"/>
</dbReference>
<dbReference type="InterPro" id="IPR020667">
    <property type="entry name" value="DNA_mismatch_repair_MutL"/>
</dbReference>
<dbReference type="InterPro" id="IPR038973">
    <property type="entry name" value="MutL/Mlh/Pms-like"/>
</dbReference>
<keyword evidence="8" id="KW-0378">Hydrolase</keyword>
<proteinExistence type="inferred from homology"/>
<dbReference type="SMART" id="SM01340">
    <property type="entry name" value="DNA_mis_repair"/>
    <property type="match status" value="1"/>
</dbReference>
<accession>A0A926HXZ4</accession>
<dbReference type="InterPro" id="IPR042120">
    <property type="entry name" value="MutL_C_dimsub"/>
</dbReference>
<evidence type="ECO:0000259" key="6">
    <source>
        <dbReference type="SMART" id="SM00853"/>
    </source>
</evidence>
<dbReference type="NCBIfam" id="TIGR00585">
    <property type="entry name" value="mutl"/>
    <property type="match status" value="1"/>
</dbReference>
<dbReference type="SMART" id="SM00853">
    <property type="entry name" value="MutL_C"/>
    <property type="match status" value="1"/>
</dbReference>
<dbReference type="Gene3D" id="3.30.1540.20">
    <property type="entry name" value="MutL, C-terminal domain, dimerisation subdomain"/>
    <property type="match status" value="1"/>
</dbReference>
<name>A0A926HXZ4_9FIRM</name>
<evidence type="ECO:0000256" key="4">
    <source>
        <dbReference type="HAMAP-Rule" id="MF_00149"/>
    </source>
</evidence>
<comment type="function">
    <text evidence="4">This protein is involved in the repair of mismatches in DNA. It is required for dam-dependent methyl-directed DNA mismatch repair. May act as a 'molecular matchmaker', a protein that promotes the formation of a stable complex between two or more DNA-binding proteins in an ATP-dependent manner without itself being part of a final effector complex.</text>
</comment>
<dbReference type="FunFam" id="3.30.565.10:FF:000003">
    <property type="entry name" value="DNA mismatch repair endonuclease MutL"/>
    <property type="match status" value="1"/>
</dbReference>
<dbReference type="HAMAP" id="MF_00149">
    <property type="entry name" value="DNA_mis_repair"/>
    <property type="match status" value="1"/>
</dbReference>
<dbReference type="Pfam" id="PF08676">
    <property type="entry name" value="MutL_C"/>
    <property type="match status" value="1"/>
</dbReference>
<evidence type="ECO:0000256" key="2">
    <source>
        <dbReference type="ARBA" id="ARBA00022763"/>
    </source>
</evidence>
<comment type="similarity">
    <text evidence="1 4">Belongs to the DNA mismatch repair MutL/HexB family.</text>
</comment>
<dbReference type="InterPro" id="IPR042121">
    <property type="entry name" value="MutL_C_regsub"/>
</dbReference>
<dbReference type="Gene3D" id="3.30.565.10">
    <property type="entry name" value="Histidine kinase-like ATPase, C-terminal domain"/>
    <property type="match status" value="1"/>
</dbReference>
<reference evidence="8" key="1">
    <citation type="submission" date="2020-08" db="EMBL/GenBank/DDBJ databases">
        <title>Genome public.</title>
        <authorList>
            <person name="Liu C."/>
            <person name="Sun Q."/>
        </authorList>
    </citation>
    <scope>NUCLEOTIDE SEQUENCE</scope>
    <source>
        <strain evidence="8">H8</strain>
    </source>
</reference>
<dbReference type="GO" id="GO:0140664">
    <property type="term" value="F:ATP-dependent DNA damage sensor activity"/>
    <property type="evidence" value="ECO:0007669"/>
    <property type="project" value="InterPro"/>
</dbReference>
<dbReference type="InterPro" id="IPR037198">
    <property type="entry name" value="MutL_C_sf"/>
</dbReference>
<evidence type="ECO:0000259" key="7">
    <source>
        <dbReference type="SMART" id="SM01340"/>
    </source>
</evidence>
<keyword evidence="8" id="KW-0255">Endonuclease</keyword>
<dbReference type="InterPro" id="IPR014762">
    <property type="entry name" value="DNA_mismatch_repair_CS"/>
</dbReference>
<feature type="domain" description="DNA mismatch repair protein S5" evidence="7">
    <location>
        <begin position="209"/>
        <end position="327"/>
    </location>
</feature>
<dbReference type="InterPro" id="IPR014790">
    <property type="entry name" value="MutL_C"/>
</dbReference>
<evidence type="ECO:0000256" key="1">
    <source>
        <dbReference type="ARBA" id="ARBA00006082"/>
    </source>
</evidence>
<dbReference type="InterPro" id="IPR013507">
    <property type="entry name" value="DNA_mismatch_S5_2-like"/>
</dbReference>
<keyword evidence="3 4" id="KW-0234">DNA repair</keyword>
<dbReference type="Proteomes" id="UP000611762">
    <property type="component" value="Unassembled WGS sequence"/>
</dbReference>
<keyword evidence="9" id="KW-1185">Reference proteome</keyword>
<dbReference type="InterPro" id="IPR036890">
    <property type="entry name" value="HATPase_C_sf"/>
</dbReference>
<dbReference type="EMBL" id="JACRSU010000001">
    <property type="protein sequence ID" value="MBC8539883.1"/>
    <property type="molecule type" value="Genomic_DNA"/>
</dbReference>
<dbReference type="SUPFAM" id="SSF55874">
    <property type="entry name" value="ATPase domain of HSP90 chaperone/DNA topoisomerase II/histidine kinase"/>
    <property type="match status" value="1"/>
</dbReference>
<keyword evidence="2 4" id="KW-0227">DNA damage</keyword>
<feature type="region of interest" description="Disordered" evidence="5">
    <location>
        <begin position="374"/>
        <end position="401"/>
    </location>
</feature>
<comment type="caution">
    <text evidence="8">The sequence shown here is derived from an EMBL/GenBank/DDBJ whole genome shotgun (WGS) entry which is preliminary data.</text>
</comment>
<dbReference type="Gene3D" id="3.30.1370.100">
    <property type="entry name" value="MutL, C-terminal domain, regulatory subdomain"/>
    <property type="match status" value="1"/>
</dbReference>
<dbReference type="CDD" id="cd00782">
    <property type="entry name" value="MutL_Trans"/>
    <property type="match status" value="1"/>
</dbReference>
<dbReference type="GO" id="GO:0004519">
    <property type="term" value="F:endonuclease activity"/>
    <property type="evidence" value="ECO:0007669"/>
    <property type="project" value="UniProtKB-KW"/>
</dbReference>
<gene>
    <name evidence="4 8" type="primary">mutL</name>
    <name evidence="8" type="ORF">H8698_02695</name>
</gene>
<dbReference type="GO" id="GO:0032300">
    <property type="term" value="C:mismatch repair complex"/>
    <property type="evidence" value="ECO:0007669"/>
    <property type="project" value="InterPro"/>
</dbReference>
<sequence>MGKVKVLEKNVSDKIAAGEVVERPASVIKELLENAVDAGASSVCVEIKGGGISYMRVTDNGSGMTKEDVSLSVIRHATSKIATEDDLTKILTLGFRGEALSSIAAVSRLEIYTKVREEDSGTHMVAYNGEILDVAEAGCPDGTTVVVRNLFQAVPARMKFLKKDFTEAGYIEDIVSRLALSHPEISVKFINNGKEIMFTPGDNLLSSAIYAVYGKDIKNAMVEAHFEERGVSVSGMCGKSAAARSNRGMENFFVNGRYIKSALLSRATEEAYKNELMVGKFPACVLNITLPPENVDINIHPTKLEAKFAEEKHIYHCVYWAVKNALYQSNFVPQVQEHKNIKPQFVRPQSQAEERSMQEQTAPQVKTNLPKEPTATLKETGGFTPTHTTKVMPPCSSNEPPALENRQEAFKLPAQKPIIKPAPEAAASTEQSLPTAEQTPVVPESGAPVYKICGQVFATYIIVEKDGKMLMVDQHAAHERLRYEKLLQQYRGREISSQLLLCPEVLTLTATEFAAFVENQEAICDLGFLADEFGQKQIIVRGTPAEAGECDVKATMLEVIEMLSGSRKYVDDDLAAKMLYRIACRGAVKANAVLNHAEMTKLLDGVFSLTGINTCPHGRPITVEFTKEFIEKQFKRIV</sequence>
<dbReference type="InterPro" id="IPR020568">
    <property type="entry name" value="Ribosomal_Su5_D2-typ_SF"/>
</dbReference>
<feature type="domain" description="MutL C-terminal dimerisation" evidence="6">
    <location>
        <begin position="452"/>
        <end position="594"/>
    </location>
</feature>
<dbReference type="PANTHER" id="PTHR10073">
    <property type="entry name" value="DNA MISMATCH REPAIR PROTEIN MLH, PMS, MUTL"/>
    <property type="match status" value="1"/>
</dbReference>
<protein>
    <recommendedName>
        <fullName evidence="4">DNA mismatch repair protein MutL</fullName>
    </recommendedName>
</protein>